<reference evidence="3 4" key="1">
    <citation type="submission" date="2019-07" db="EMBL/GenBank/DDBJ databases">
        <title>Complete genome of Crassaminicella thermophila SY095.</title>
        <authorList>
            <person name="Li X."/>
        </authorList>
    </citation>
    <scope>NUCLEOTIDE SEQUENCE [LARGE SCALE GENOMIC DNA]</scope>
    <source>
        <strain evidence="3 4">SY095</strain>
    </source>
</reference>
<dbReference type="GO" id="GO:0047343">
    <property type="term" value="F:glucose-1-phosphate cytidylyltransferase activity"/>
    <property type="evidence" value="ECO:0007669"/>
    <property type="project" value="UniProtKB-EC"/>
</dbReference>
<keyword evidence="1" id="KW-0472">Membrane</keyword>
<protein>
    <submittedName>
        <fullName evidence="3">Glucose-1-phosphate cytidylyltransferase</fullName>
        <ecNumber evidence="3">2.7.7.33</ecNumber>
    </submittedName>
</protein>
<keyword evidence="3" id="KW-0808">Transferase</keyword>
<dbReference type="InterPro" id="IPR005835">
    <property type="entry name" value="NTP_transferase_dom"/>
</dbReference>
<dbReference type="InterPro" id="IPR013446">
    <property type="entry name" value="G1P_cyt_trans-like"/>
</dbReference>
<sequence length="256" mass="29947">MKVVILCGGKGSRMKEITDDIPKPLAMIGDKPILWHIMKIYLYYGLNDFVLLLGYKGDKIKEYFMNYYWKNHNFLLDSEQQSIRLLEKPEKWKITFIDTGINTMTGGRIKQIQKYIEDETFMLTYGDGLADINLKKLLDFHNSKGKIATVTGIAKVNQYGTLLVENDIAKSFQEKPYTKDIINGGFFVLNKEVFSYIKNDSDCIFEQEPLMNLAKNEQLAVYQHKGFWVAMDTYKDLLKVNEMWQNTKAPWKVWFR</sequence>
<dbReference type="NCBIfam" id="TIGR02623">
    <property type="entry name" value="G1P_cyt_trans"/>
    <property type="match status" value="1"/>
</dbReference>
<feature type="transmembrane region" description="Helical" evidence="1">
    <location>
        <begin position="33"/>
        <end position="55"/>
    </location>
</feature>
<dbReference type="PANTHER" id="PTHR47183:SF2">
    <property type="entry name" value="GLUCOSE-1-PHOSPHATE CYTIDYLYLTRANSFERASE-RELATED"/>
    <property type="match status" value="1"/>
</dbReference>
<dbReference type="SUPFAM" id="SSF53448">
    <property type="entry name" value="Nucleotide-diphospho-sugar transferases"/>
    <property type="match status" value="1"/>
</dbReference>
<dbReference type="AlphaFoldDB" id="A0A5C0SED5"/>
<proteinExistence type="predicted"/>
<dbReference type="InterPro" id="IPR046981">
    <property type="entry name" value="G1P_cyt_trans"/>
</dbReference>
<dbReference type="Gene3D" id="3.90.550.10">
    <property type="entry name" value="Spore Coat Polysaccharide Biosynthesis Protein SpsA, Chain A"/>
    <property type="match status" value="1"/>
</dbReference>
<dbReference type="CDD" id="cd02524">
    <property type="entry name" value="G1P_cytidylyltransferase"/>
    <property type="match status" value="1"/>
</dbReference>
<dbReference type="GO" id="GO:0009243">
    <property type="term" value="P:O antigen biosynthetic process"/>
    <property type="evidence" value="ECO:0007669"/>
    <property type="project" value="InterPro"/>
</dbReference>
<evidence type="ECO:0000313" key="4">
    <source>
        <dbReference type="Proteomes" id="UP000324646"/>
    </source>
</evidence>
<keyword evidence="1" id="KW-0812">Transmembrane</keyword>
<evidence type="ECO:0000259" key="2">
    <source>
        <dbReference type="Pfam" id="PF00483"/>
    </source>
</evidence>
<keyword evidence="1" id="KW-1133">Transmembrane helix</keyword>
<evidence type="ECO:0000313" key="3">
    <source>
        <dbReference type="EMBL" id="QEK12097.1"/>
    </source>
</evidence>
<dbReference type="KEGG" id="crs:FQB35_06750"/>
<dbReference type="Pfam" id="PF00483">
    <property type="entry name" value="NTP_transferase"/>
    <property type="match status" value="1"/>
</dbReference>
<keyword evidence="3" id="KW-0548">Nucleotidyltransferase</keyword>
<feature type="domain" description="Nucleotidyl transferase" evidence="2">
    <location>
        <begin position="2"/>
        <end position="243"/>
    </location>
</feature>
<dbReference type="Proteomes" id="UP000324646">
    <property type="component" value="Chromosome"/>
</dbReference>
<dbReference type="OrthoDB" id="9801899at2"/>
<dbReference type="EC" id="2.7.7.33" evidence="3"/>
<accession>A0A5C0SED5</accession>
<keyword evidence="4" id="KW-1185">Reference proteome</keyword>
<dbReference type="InterPro" id="IPR029044">
    <property type="entry name" value="Nucleotide-diphossugar_trans"/>
</dbReference>
<dbReference type="PANTHER" id="PTHR47183">
    <property type="entry name" value="GLUCOSE-1-PHOSPHATE CYTIDYLYLTRANSFERASE-RELATED"/>
    <property type="match status" value="1"/>
</dbReference>
<evidence type="ECO:0000256" key="1">
    <source>
        <dbReference type="SAM" id="Phobius"/>
    </source>
</evidence>
<gene>
    <name evidence="3" type="primary">rfbF</name>
    <name evidence="3" type="ORF">FQB35_06750</name>
</gene>
<dbReference type="RefSeq" id="WP_148809252.1">
    <property type="nucleotide sequence ID" value="NZ_CP042243.1"/>
</dbReference>
<dbReference type="EMBL" id="CP042243">
    <property type="protein sequence ID" value="QEK12097.1"/>
    <property type="molecule type" value="Genomic_DNA"/>
</dbReference>
<organism evidence="3 4">
    <name type="scientific">Crassaminicella thermophila</name>
    <dbReference type="NCBI Taxonomy" id="2599308"/>
    <lineage>
        <taxon>Bacteria</taxon>
        <taxon>Bacillati</taxon>
        <taxon>Bacillota</taxon>
        <taxon>Clostridia</taxon>
        <taxon>Eubacteriales</taxon>
        <taxon>Clostridiaceae</taxon>
        <taxon>Crassaminicella</taxon>
    </lineage>
</organism>
<name>A0A5C0SED5_CRATE</name>